<keyword evidence="2 3" id="KW-0732">Signal</keyword>
<dbReference type="InterPro" id="IPR011330">
    <property type="entry name" value="Glyco_hydro/deAcase_b/a-brl"/>
</dbReference>
<dbReference type="Proteomes" id="UP000470213">
    <property type="component" value="Unassembled WGS sequence"/>
</dbReference>
<name>A0A7X5RKM3_9ALTE</name>
<evidence type="ECO:0000256" key="2">
    <source>
        <dbReference type="ARBA" id="ARBA00022729"/>
    </source>
</evidence>
<proteinExistence type="predicted"/>
<dbReference type="GO" id="GO:0005576">
    <property type="term" value="C:extracellular region"/>
    <property type="evidence" value="ECO:0007669"/>
    <property type="project" value="UniProtKB-SubCell"/>
</dbReference>
<dbReference type="Gene3D" id="3.20.20.370">
    <property type="entry name" value="Glycoside hydrolase/deacetylase"/>
    <property type="match status" value="1"/>
</dbReference>
<dbReference type="Pfam" id="PF01522">
    <property type="entry name" value="Polysacc_deac_1"/>
    <property type="match status" value="1"/>
</dbReference>
<dbReference type="RefSeq" id="WP_163084384.1">
    <property type="nucleotide sequence ID" value="NZ_JAAAWN010000006.1"/>
</dbReference>
<comment type="caution">
    <text evidence="5">The sequence shown here is derived from an EMBL/GenBank/DDBJ whole genome shotgun (WGS) entry which is preliminary data.</text>
</comment>
<dbReference type="PANTHER" id="PTHR34216:SF3">
    <property type="entry name" value="POLY-BETA-1,6-N-ACETYL-D-GLUCOSAMINE N-DEACETYLASE"/>
    <property type="match status" value="1"/>
</dbReference>
<dbReference type="GO" id="GO:0005975">
    <property type="term" value="P:carbohydrate metabolic process"/>
    <property type="evidence" value="ECO:0007669"/>
    <property type="project" value="InterPro"/>
</dbReference>
<protein>
    <submittedName>
        <fullName evidence="5">Polysaccharide deacetylase family protein</fullName>
    </submittedName>
</protein>
<dbReference type="PANTHER" id="PTHR34216">
    <property type="match status" value="1"/>
</dbReference>
<feature type="domain" description="NodB homology" evidence="4">
    <location>
        <begin position="105"/>
        <end position="372"/>
    </location>
</feature>
<dbReference type="EMBL" id="JAAAWN010000006">
    <property type="protein sequence ID" value="NDV90794.1"/>
    <property type="molecule type" value="Genomic_DNA"/>
</dbReference>
<sequence length="372" mass="40964">MKITYPQWRLSRFAHFTLICLCFMWIGAATFADAKTQSTITPAAIPQHNSVILLYHHVSDSTPKSTSVTPEVFAQHMAYLSNHHTVIPLTKAIDALQQGTPLPENSVVITFDDGYANILHNAHPILAKYGFPYTVFINPQEIGSNAQQLTWEQVTAMHNDGVTFANHTLDHIHMLDNQHAGGDWLTRVWENVVAAEASIASHIGQSHQYLAYPFGEFNSALANKVNAEGYIGFGQHSGAIGPYSDFRALPRFPAAGPYAKLSTLKTKLNSLAMPVVDNSITNPEMRSNPKGVSATLKISGNDVNLAQANCFFGSQTLVTHTSKTQLSFTLDTPLPVGRSRVNCTAPSFAHPGRYYWYSQPFFVANEKGEYPN</sequence>
<dbReference type="PROSITE" id="PS51677">
    <property type="entry name" value="NODB"/>
    <property type="match status" value="1"/>
</dbReference>
<feature type="chain" id="PRO_5031289364" evidence="3">
    <location>
        <begin position="35"/>
        <end position="372"/>
    </location>
</feature>
<accession>A0A7X5RKM3</accession>
<reference evidence="5 6" key="1">
    <citation type="submission" date="2020-01" db="EMBL/GenBank/DDBJ databases">
        <authorList>
            <person name="Chen J."/>
            <person name="Zhu S."/>
            <person name="Yang J."/>
        </authorList>
    </citation>
    <scope>NUCLEOTIDE SEQUENCE [LARGE SCALE GENOMIC DNA]</scope>
    <source>
        <strain evidence="5 6">345S023</strain>
    </source>
</reference>
<dbReference type="SUPFAM" id="SSF88713">
    <property type="entry name" value="Glycoside hydrolase/deacetylase"/>
    <property type="match status" value="1"/>
</dbReference>
<dbReference type="InterPro" id="IPR002509">
    <property type="entry name" value="NODB_dom"/>
</dbReference>
<gene>
    <name evidence="5" type="ORF">GTH32_06220</name>
</gene>
<evidence type="ECO:0000256" key="3">
    <source>
        <dbReference type="SAM" id="SignalP"/>
    </source>
</evidence>
<keyword evidence="6" id="KW-1185">Reference proteome</keyword>
<evidence type="ECO:0000313" key="6">
    <source>
        <dbReference type="Proteomes" id="UP000470213"/>
    </source>
</evidence>
<organism evidence="5 6">
    <name type="scientific">Alteromonas profundi</name>
    <dbReference type="NCBI Taxonomy" id="2696062"/>
    <lineage>
        <taxon>Bacteria</taxon>
        <taxon>Pseudomonadati</taxon>
        <taxon>Pseudomonadota</taxon>
        <taxon>Gammaproteobacteria</taxon>
        <taxon>Alteromonadales</taxon>
        <taxon>Alteromonadaceae</taxon>
        <taxon>Alteromonas/Salinimonas group</taxon>
        <taxon>Alteromonas</taxon>
    </lineage>
</organism>
<evidence type="ECO:0000313" key="5">
    <source>
        <dbReference type="EMBL" id="NDV90794.1"/>
    </source>
</evidence>
<evidence type="ECO:0000259" key="4">
    <source>
        <dbReference type="PROSITE" id="PS51677"/>
    </source>
</evidence>
<feature type="signal peptide" evidence="3">
    <location>
        <begin position="1"/>
        <end position="34"/>
    </location>
</feature>
<evidence type="ECO:0000256" key="1">
    <source>
        <dbReference type="ARBA" id="ARBA00004613"/>
    </source>
</evidence>
<dbReference type="InterPro" id="IPR051398">
    <property type="entry name" value="Polysacch_Deacetylase"/>
</dbReference>
<dbReference type="CDD" id="cd10973">
    <property type="entry name" value="CE4_DAC_u4_5s"/>
    <property type="match status" value="1"/>
</dbReference>
<dbReference type="AlphaFoldDB" id="A0A7X5RKM3"/>
<dbReference type="GO" id="GO:0016810">
    <property type="term" value="F:hydrolase activity, acting on carbon-nitrogen (but not peptide) bonds"/>
    <property type="evidence" value="ECO:0007669"/>
    <property type="project" value="InterPro"/>
</dbReference>
<comment type="subcellular location">
    <subcellularLocation>
        <location evidence="1">Secreted</location>
    </subcellularLocation>
</comment>